<dbReference type="GO" id="GO:0033214">
    <property type="term" value="P:siderophore-iron import into cell"/>
    <property type="evidence" value="ECO:0007669"/>
    <property type="project" value="TreeGrafter"/>
</dbReference>
<evidence type="ECO:0000313" key="10">
    <source>
        <dbReference type="Proteomes" id="UP000500961"/>
    </source>
</evidence>
<dbReference type="SUPFAM" id="SSF81345">
    <property type="entry name" value="ABC transporter involved in vitamin B12 uptake, BtuC"/>
    <property type="match status" value="1"/>
</dbReference>
<dbReference type="InterPro" id="IPR000522">
    <property type="entry name" value="ABC_transptr_permease_BtuC"/>
</dbReference>
<evidence type="ECO:0000313" key="9">
    <source>
        <dbReference type="EMBL" id="QKG79675.1"/>
    </source>
</evidence>
<dbReference type="RefSeq" id="WP_173073669.1">
    <property type="nucleotide sequence ID" value="NZ_CP041345.1"/>
</dbReference>
<evidence type="ECO:0000256" key="8">
    <source>
        <dbReference type="SAM" id="Phobius"/>
    </source>
</evidence>
<feature type="transmembrane region" description="Helical" evidence="8">
    <location>
        <begin position="241"/>
        <end position="263"/>
    </location>
</feature>
<proteinExistence type="inferred from homology"/>
<keyword evidence="10" id="KW-1185">Reference proteome</keyword>
<dbReference type="EMBL" id="CP041345">
    <property type="protein sequence ID" value="QKG79675.1"/>
    <property type="molecule type" value="Genomic_DNA"/>
</dbReference>
<dbReference type="InterPro" id="IPR037294">
    <property type="entry name" value="ABC_BtuC-like"/>
</dbReference>
<keyword evidence="6 8" id="KW-1133">Transmembrane helix</keyword>
<keyword evidence="3" id="KW-0813">Transport</keyword>
<accession>A0A7D3XKM7</accession>
<comment type="subcellular location">
    <subcellularLocation>
        <location evidence="1">Cell membrane</location>
        <topology evidence="1">Multi-pass membrane protein</topology>
    </subcellularLocation>
</comment>
<dbReference type="PANTHER" id="PTHR30472:SF41">
    <property type="entry name" value="TRANSPORT SYSTEM PERMEASE PROTEIN"/>
    <property type="match status" value="1"/>
</dbReference>
<evidence type="ECO:0000256" key="3">
    <source>
        <dbReference type="ARBA" id="ARBA00022448"/>
    </source>
</evidence>
<keyword evidence="4" id="KW-1003">Cell membrane</keyword>
<keyword evidence="5 8" id="KW-0812">Transmembrane</keyword>
<sequence length="338" mass="35571">MQQRRNLILFVFLTLSVLILSFLSILLGSVSVPFSDVINYLLGGNIESANSSIIHFFRVPKVVSAILAGSALAVSGLQMQTIFRNPLAGPYVLGISSGASLGVATVLMGASAFGISFLGGQISVVFAALAGSFLVLLLILSVSLRVRDIMTLLILGMMFGAAVSAITSLLQYFGSESSLKNYVIWTMGSLGGVGREKLWLYSLLVGLGLLLSVIFVRPLNVIAVGEAYARNLGFNVKRVRFLIFLSTSVLAGAATAFNGPIAFVGIAVPHVARMLFRTSNHAVLLPGSALAGAATLLLCDILAQLPGSAMVLPLNSIASLMGIPIVIYIVLKNKRIVS</sequence>
<evidence type="ECO:0000256" key="2">
    <source>
        <dbReference type="ARBA" id="ARBA00007935"/>
    </source>
</evidence>
<feature type="transmembrane region" description="Helical" evidence="8">
    <location>
        <begin position="121"/>
        <end position="140"/>
    </location>
</feature>
<dbReference type="CDD" id="cd06550">
    <property type="entry name" value="TM_ABC_iron-siderophores_like"/>
    <property type="match status" value="1"/>
</dbReference>
<feature type="transmembrane region" description="Helical" evidence="8">
    <location>
        <begin position="91"/>
        <end position="115"/>
    </location>
</feature>
<dbReference type="PANTHER" id="PTHR30472">
    <property type="entry name" value="FERRIC ENTEROBACTIN TRANSPORT SYSTEM PERMEASE PROTEIN"/>
    <property type="match status" value="1"/>
</dbReference>
<comment type="similarity">
    <text evidence="2">Belongs to the binding-protein-dependent transport system permease family. FecCD subfamily.</text>
</comment>
<protein>
    <submittedName>
        <fullName evidence="9">Iron ABC transporter permease</fullName>
    </submittedName>
</protein>
<dbReference type="Pfam" id="PF01032">
    <property type="entry name" value="FecCD"/>
    <property type="match status" value="1"/>
</dbReference>
<feature type="transmembrane region" description="Helical" evidence="8">
    <location>
        <begin position="62"/>
        <end position="79"/>
    </location>
</feature>
<feature type="transmembrane region" description="Helical" evidence="8">
    <location>
        <begin position="7"/>
        <end position="27"/>
    </location>
</feature>
<dbReference type="Gene3D" id="1.10.3470.10">
    <property type="entry name" value="ABC transporter involved in vitamin B12 uptake, BtuC"/>
    <property type="match status" value="1"/>
</dbReference>
<evidence type="ECO:0000256" key="5">
    <source>
        <dbReference type="ARBA" id="ARBA00022692"/>
    </source>
</evidence>
<evidence type="ECO:0000256" key="4">
    <source>
        <dbReference type="ARBA" id="ARBA00022475"/>
    </source>
</evidence>
<gene>
    <name evidence="9" type="ORF">FHG85_05170</name>
</gene>
<dbReference type="GO" id="GO:0005886">
    <property type="term" value="C:plasma membrane"/>
    <property type="evidence" value="ECO:0007669"/>
    <property type="project" value="UniProtKB-SubCell"/>
</dbReference>
<feature type="transmembrane region" description="Helical" evidence="8">
    <location>
        <begin position="310"/>
        <end position="331"/>
    </location>
</feature>
<dbReference type="Proteomes" id="UP000500961">
    <property type="component" value="Chromosome"/>
</dbReference>
<name>A0A7D3XKM7_9BACT</name>
<reference evidence="9 10" key="1">
    <citation type="submission" date="2019-07" db="EMBL/GenBank/DDBJ databases">
        <title>Thalassofilum flectens gen. nov., sp. nov., a novel moderate thermophilic anaerobe from a shallow sea hot spring in Kunashir Island (Russia), representing a new family in the order Bacteroidales, and proposal of Thalassofilacea fam. nov.</title>
        <authorList>
            <person name="Kochetkova T.V."/>
            <person name="Podosokorskaya O.A."/>
            <person name="Novikov A."/>
            <person name="Elcheninov A.G."/>
            <person name="Toshchakov S.V."/>
            <person name="Kublanov I.V."/>
        </authorList>
    </citation>
    <scope>NUCLEOTIDE SEQUENCE [LARGE SCALE GENOMIC DNA]</scope>
    <source>
        <strain evidence="9 10">38-H</strain>
    </source>
</reference>
<dbReference type="GO" id="GO:0022857">
    <property type="term" value="F:transmembrane transporter activity"/>
    <property type="evidence" value="ECO:0007669"/>
    <property type="project" value="InterPro"/>
</dbReference>
<feature type="transmembrane region" description="Helical" evidence="8">
    <location>
        <begin position="198"/>
        <end position="220"/>
    </location>
</feature>
<organism evidence="9 10">
    <name type="scientific">Tenuifilum thalassicum</name>
    <dbReference type="NCBI Taxonomy" id="2590900"/>
    <lineage>
        <taxon>Bacteria</taxon>
        <taxon>Pseudomonadati</taxon>
        <taxon>Bacteroidota</taxon>
        <taxon>Bacteroidia</taxon>
        <taxon>Bacteroidales</taxon>
        <taxon>Tenuifilaceae</taxon>
        <taxon>Tenuifilum</taxon>
    </lineage>
</organism>
<evidence type="ECO:0000256" key="7">
    <source>
        <dbReference type="ARBA" id="ARBA00023136"/>
    </source>
</evidence>
<dbReference type="AlphaFoldDB" id="A0A7D3XKM7"/>
<evidence type="ECO:0000256" key="6">
    <source>
        <dbReference type="ARBA" id="ARBA00022989"/>
    </source>
</evidence>
<dbReference type="KEGG" id="ttz:FHG85_05170"/>
<evidence type="ECO:0000256" key="1">
    <source>
        <dbReference type="ARBA" id="ARBA00004651"/>
    </source>
</evidence>
<feature type="transmembrane region" description="Helical" evidence="8">
    <location>
        <begin position="152"/>
        <end position="173"/>
    </location>
</feature>
<keyword evidence="7 8" id="KW-0472">Membrane</keyword>